<evidence type="ECO:0000313" key="1">
    <source>
        <dbReference type="EMBL" id="KAK6745830.1"/>
    </source>
</evidence>
<accession>A0ABR1D7K9</accession>
<reference evidence="1 2" key="1">
    <citation type="submission" date="2023-08" db="EMBL/GenBank/DDBJ databases">
        <title>A Necator americanus chromosomal reference genome.</title>
        <authorList>
            <person name="Ilik V."/>
            <person name="Petrzelkova K.J."/>
            <person name="Pardy F."/>
            <person name="Fuh T."/>
            <person name="Niatou-Singa F.S."/>
            <person name="Gouil Q."/>
            <person name="Baker L."/>
            <person name="Ritchie M.E."/>
            <person name="Jex A.R."/>
            <person name="Gazzola D."/>
            <person name="Li H."/>
            <person name="Toshio Fujiwara R."/>
            <person name="Zhan B."/>
            <person name="Aroian R.V."/>
            <person name="Pafco B."/>
            <person name="Schwarz E.M."/>
        </authorList>
    </citation>
    <scope>NUCLEOTIDE SEQUENCE [LARGE SCALE GENOMIC DNA]</scope>
    <source>
        <strain evidence="1 2">Aroian</strain>
        <tissue evidence="1">Whole animal</tissue>
    </source>
</reference>
<organism evidence="1 2">
    <name type="scientific">Necator americanus</name>
    <name type="common">Human hookworm</name>
    <dbReference type="NCBI Taxonomy" id="51031"/>
    <lineage>
        <taxon>Eukaryota</taxon>
        <taxon>Metazoa</taxon>
        <taxon>Ecdysozoa</taxon>
        <taxon>Nematoda</taxon>
        <taxon>Chromadorea</taxon>
        <taxon>Rhabditida</taxon>
        <taxon>Rhabditina</taxon>
        <taxon>Rhabditomorpha</taxon>
        <taxon>Strongyloidea</taxon>
        <taxon>Ancylostomatidae</taxon>
        <taxon>Bunostominae</taxon>
        <taxon>Necator</taxon>
    </lineage>
</organism>
<dbReference type="Proteomes" id="UP001303046">
    <property type="component" value="Unassembled WGS sequence"/>
</dbReference>
<proteinExistence type="predicted"/>
<protein>
    <submittedName>
        <fullName evidence="1">Uncharacterized protein</fullName>
    </submittedName>
</protein>
<gene>
    <name evidence="1" type="primary">Necator_chrIII.g12901</name>
    <name evidence="1" type="ORF">RB195_012134</name>
</gene>
<name>A0ABR1D7K9_NECAM</name>
<evidence type="ECO:0000313" key="2">
    <source>
        <dbReference type="Proteomes" id="UP001303046"/>
    </source>
</evidence>
<keyword evidence="2" id="KW-1185">Reference proteome</keyword>
<sequence length="127" mass="14345">MRRFLVRGGTVCGDLHGSQLIERTNGRTDELVNDDAEICELNRITRNASSTTMNFTMGKTATARIRLGERRTHVFLVCIINSPLVAASDAKRSRGGNDCAYPQRQFRNAPKFELCSTRTRRQQRGEK</sequence>
<comment type="caution">
    <text evidence="1">The sequence shown here is derived from an EMBL/GenBank/DDBJ whole genome shotgun (WGS) entry which is preliminary data.</text>
</comment>
<dbReference type="EMBL" id="JAVFWL010000003">
    <property type="protein sequence ID" value="KAK6745830.1"/>
    <property type="molecule type" value="Genomic_DNA"/>
</dbReference>